<evidence type="ECO:0000313" key="2">
    <source>
        <dbReference type="Proteomes" id="UP000018949"/>
    </source>
</evidence>
<keyword evidence="2" id="KW-1185">Reference proteome</keyword>
<organism evidence="1 2">
    <name type="scientific">Mesobacillus boroniphilus JCM 21738</name>
    <dbReference type="NCBI Taxonomy" id="1294265"/>
    <lineage>
        <taxon>Bacteria</taxon>
        <taxon>Bacillati</taxon>
        <taxon>Bacillota</taxon>
        <taxon>Bacilli</taxon>
        <taxon>Bacillales</taxon>
        <taxon>Bacillaceae</taxon>
        <taxon>Mesobacillus</taxon>
    </lineage>
</organism>
<evidence type="ECO:0000313" key="1">
    <source>
        <dbReference type="EMBL" id="GAE44865.1"/>
    </source>
</evidence>
<dbReference type="Proteomes" id="UP000018949">
    <property type="component" value="Unassembled WGS sequence"/>
</dbReference>
<protein>
    <recommendedName>
        <fullName evidence="3">Peptidase S8/S53 domain-containing protein</fullName>
    </recommendedName>
</protein>
<sequence>MKFKAAFLSFILMAATENVLGSTNLNTIDATLLPVTYIENVPNTDSSSGHGTHVAWIVGCNAES</sequence>
<dbReference type="EMBL" id="BAUW01000013">
    <property type="protein sequence ID" value="GAE44865.1"/>
    <property type="molecule type" value="Genomic_DNA"/>
</dbReference>
<name>W4RK95_9BACI</name>
<dbReference type="RefSeq" id="WP_148296068.1">
    <property type="nucleotide sequence ID" value="NZ_BAUW01000013.1"/>
</dbReference>
<reference evidence="1 2" key="1">
    <citation type="submission" date="2013-12" db="EMBL/GenBank/DDBJ databases">
        <title>NBRP : Genome information of microbial organism related human and environment.</title>
        <authorList>
            <person name="Hattori M."/>
            <person name="Oshima K."/>
            <person name="Inaba H."/>
            <person name="Suda W."/>
            <person name="Sakamoto M."/>
            <person name="Iino T."/>
            <person name="Kitahara M."/>
            <person name="Oshida Y."/>
            <person name="Iida T."/>
            <person name="Kudo T."/>
            <person name="Itoh T."/>
            <person name="Ahmed I."/>
            <person name="Ohkuma M."/>
        </authorList>
    </citation>
    <scope>NUCLEOTIDE SEQUENCE [LARGE SCALE GENOMIC DNA]</scope>
    <source>
        <strain evidence="1 2">JCM 21738</strain>
    </source>
</reference>
<comment type="caution">
    <text evidence="1">The sequence shown here is derived from an EMBL/GenBank/DDBJ whole genome shotgun (WGS) entry which is preliminary data.</text>
</comment>
<evidence type="ECO:0008006" key="3">
    <source>
        <dbReference type="Google" id="ProtNLM"/>
    </source>
</evidence>
<dbReference type="AlphaFoldDB" id="W4RK95"/>
<accession>W4RK95</accession>
<proteinExistence type="predicted"/>
<gene>
    <name evidence="1" type="ORF">JCM21738_1614</name>
</gene>